<feature type="region of interest" description="Disordered" evidence="1">
    <location>
        <begin position="383"/>
        <end position="424"/>
    </location>
</feature>
<accession>A0A448XK64</accession>
<dbReference type="Proteomes" id="UP000784294">
    <property type="component" value="Unassembled WGS sequence"/>
</dbReference>
<keyword evidence="2" id="KW-0472">Membrane</keyword>
<keyword evidence="2" id="KW-0812">Transmembrane</keyword>
<name>A0A448XK64_9PLAT</name>
<evidence type="ECO:0000256" key="2">
    <source>
        <dbReference type="SAM" id="Phobius"/>
    </source>
</evidence>
<keyword evidence="2" id="KW-1133">Transmembrane helix</keyword>
<evidence type="ECO:0000313" key="3">
    <source>
        <dbReference type="EMBL" id="VEL38612.1"/>
    </source>
</evidence>
<gene>
    <name evidence="3" type="ORF">PXEA_LOCUS32052</name>
</gene>
<sequence>MSHKTSHWQTFVHYSIFPFVYLYTLSSNLAVSFARCKFHISVCQVDHSSRLVHSNTSARYSSTLPFAHYSSAYSYTHPLVYLSTRLVIHLLSTSNLLPFHSTLLHFHTSPLHPFDSPLVHSSIHPLVHSHIRLFLHSLCTIMPQCLGSLPPPADNLIPKASVSLTWQLLEVLPTTVSVWHREIWQRGQSSDVTTPLTALRGRTRRPLLPHSLLLSRTLPSIVIVLLSWRLKRDEMRNSSTCPPEEAGAGGLRLRRDSSPGSVMCLAKAGQRSGGSFLSTDKLNGLLTRLKFAHCPVGGWGGVKVCSWAWGGSSKRSRRSRSPGQPRLANPLTGGACLRDHGEAAVTQPVTRSPPFTHQQSRLVSCCRGLSRQVACSAVRSNVGDGQNVQTTTSTTHQQASSQRPPFSVSRTMRPGQHPVVTAAV</sequence>
<protein>
    <submittedName>
        <fullName evidence="3">Uncharacterized protein</fullName>
    </submittedName>
</protein>
<evidence type="ECO:0000313" key="4">
    <source>
        <dbReference type="Proteomes" id="UP000784294"/>
    </source>
</evidence>
<feature type="compositionally biased region" description="Low complexity" evidence="1">
    <location>
        <begin position="386"/>
        <end position="402"/>
    </location>
</feature>
<proteinExistence type="predicted"/>
<comment type="caution">
    <text evidence="3">The sequence shown here is derived from an EMBL/GenBank/DDBJ whole genome shotgun (WGS) entry which is preliminary data.</text>
</comment>
<organism evidence="3 4">
    <name type="scientific">Protopolystoma xenopodis</name>
    <dbReference type="NCBI Taxonomy" id="117903"/>
    <lineage>
        <taxon>Eukaryota</taxon>
        <taxon>Metazoa</taxon>
        <taxon>Spiralia</taxon>
        <taxon>Lophotrochozoa</taxon>
        <taxon>Platyhelminthes</taxon>
        <taxon>Monogenea</taxon>
        <taxon>Polyopisthocotylea</taxon>
        <taxon>Polystomatidea</taxon>
        <taxon>Polystomatidae</taxon>
        <taxon>Protopolystoma</taxon>
    </lineage>
</organism>
<evidence type="ECO:0000256" key="1">
    <source>
        <dbReference type="SAM" id="MobiDB-lite"/>
    </source>
</evidence>
<dbReference type="AlphaFoldDB" id="A0A448XK64"/>
<dbReference type="EMBL" id="CAAALY010258401">
    <property type="protein sequence ID" value="VEL38612.1"/>
    <property type="molecule type" value="Genomic_DNA"/>
</dbReference>
<feature type="region of interest" description="Disordered" evidence="1">
    <location>
        <begin position="313"/>
        <end position="335"/>
    </location>
</feature>
<reference evidence="3" key="1">
    <citation type="submission" date="2018-11" db="EMBL/GenBank/DDBJ databases">
        <authorList>
            <consortium name="Pathogen Informatics"/>
        </authorList>
    </citation>
    <scope>NUCLEOTIDE SEQUENCE</scope>
</reference>
<feature type="transmembrane region" description="Helical" evidence="2">
    <location>
        <begin position="12"/>
        <end position="31"/>
    </location>
</feature>
<keyword evidence="4" id="KW-1185">Reference proteome</keyword>